<accession>A0A4S3M5R4</accession>
<name>A0A4S3M5R4_9RHOB</name>
<dbReference type="AlphaFoldDB" id="A0A4S3M5R4"/>
<keyword evidence="4" id="KW-1185">Reference proteome</keyword>
<evidence type="ECO:0000313" key="3">
    <source>
        <dbReference type="EMBL" id="THD72004.1"/>
    </source>
</evidence>
<gene>
    <name evidence="3" type="ORF">E7681_15905</name>
</gene>
<evidence type="ECO:0008006" key="5">
    <source>
        <dbReference type="Google" id="ProtNLM"/>
    </source>
</evidence>
<feature type="transmembrane region" description="Helical" evidence="1">
    <location>
        <begin position="45"/>
        <end position="70"/>
    </location>
</feature>
<protein>
    <recommendedName>
        <fullName evidence="5">Ferrochelatase</fullName>
    </recommendedName>
</protein>
<dbReference type="RefSeq" id="WP_136340249.1">
    <property type="nucleotide sequence ID" value="NZ_SSMD01000009.1"/>
</dbReference>
<evidence type="ECO:0000313" key="4">
    <source>
        <dbReference type="Proteomes" id="UP000306113"/>
    </source>
</evidence>
<dbReference type="EMBL" id="SSMD01000009">
    <property type="protein sequence ID" value="THD72004.1"/>
    <property type="molecule type" value="Genomic_DNA"/>
</dbReference>
<organism evidence="3 4">
    <name type="scientific">Thalassobius vesicularis</name>
    <dbReference type="NCBI Taxonomy" id="1294297"/>
    <lineage>
        <taxon>Bacteria</taxon>
        <taxon>Pseudomonadati</taxon>
        <taxon>Pseudomonadota</taxon>
        <taxon>Alphaproteobacteria</taxon>
        <taxon>Rhodobacterales</taxon>
        <taxon>Roseobacteraceae</taxon>
        <taxon>Thalassovita</taxon>
    </lineage>
</organism>
<proteinExistence type="predicted"/>
<feature type="signal peptide" evidence="2">
    <location>
        <begin position="1"/>
        <end position="21"/>
    </location>
</feature>
<keyword evidence="2" id="KW-0732">Signal</keyword>
<keyword evidence="1" id="KW-0812">Transmembrane</keyword>
<dbReference type="Proteomes" id="UP000306113">
    <property type="component" value="Unassembled WGS sequence"/>
</dbReference>
<feature type="chain" id="PRO_5020227455" description="Ferrochelatase" evidence="2">
    <location>
        <begin position="22"/>
        <end position="74"/>
    </location>
</feature>
<reference evidence="3 4" key="1">
    <citation type="submission" date="2019-04" db="EMBL/GenBank/DDBJ databases">
        <title>Draft genome sequence of Youngimonas vesicularis.</title>
        <authorList>
            <person name="Hameed A."/>
        </authorList>
    </citation>
    <scope>NUCLEOTIDE SEQUENCE [LARGE SCALE GENOMIC DNA]</scope>
    <source>
        <strain evidence="3 4">CC-AMW-E</strain>
    </source>
</reference>
<sequence length="74" mass="6737">MKKMILALAVTAAVAPGFALAGTPVAGTTEPAPAKDDAFAPSSLAAGSLGGSGATAAAIIAVTAIAVAVAGGTD</sequence>
<evidence type="ECO:0000256" key="1">
    <source>
        <dbReference type="SAM" id="Phobius"/>
    </source>
</evidence>
<keyword evidence="1" id="KW-1133">Transmembrane helix</keyword>
<evidence type="ECO:0000256" key="2">
    <source>
        <dbReference type="SAM" id="SignalP"/>
    </source>
</evidence>
<comment type="caution">
    <text evidence="3">The sequence shown here is derived from an EMBL/GenBank/DDBJ whole genome shotgun (WGS) entry which is preliminary data.</text>
</comment>
<keyword evidence="1" id="KW-0472">Membrane</keyword>